<dbReference type="Proteomes" id="UP000694563">
    <property type="component" value="Chromosome 3"/>
</dbReference>
<reference evidence="21" key="1">
    <citation type="submission" date="2020-10" db="EMBL/GenBank/DDBJ databases">
        <title>Catharus ustulatus (Swainson's thrush) genome, bCatUst1, primary haplotype v2.</title>
        <authorList>
            <person name="Delmore K."/>
            <person name="Vafadar M."/>
            <person name="Formenti G."/>
            <person name="Chow W."/>
            <person name="Pelan S."/>
            <person name="Howe K."/>
            <person name="Rhie A."/>
            <person name="Mountcastle J."/>
            <person name="Haase B."/>
            <person name="Fedrigo O."/>
            <person name="Jarvis E.D."/>
        </authorList>
    </citation>
    <scope>NUCLEOTIDE SEQUENCE [LARGE SCALE GENOMIC DNA]</scope>
</reference>
<protein>
    <recommendedName>
        <fullName evidence="15">Neuroendocrine convertase 2</fullName>
        <ecNumber evidence="14">3.4.21.94</ecNumber>
    </recommendedName>
    <alternativeName>
        <fullName evidence="17">Prohormone convertase 2</fullName>
    </alternativeName>
    <alternativeName>
        <fullName evidence="16">Proprotein convertase 2</fullName>
    </alternativeName>
</protein>
<keyword evidence="9" id="KW-0865">Zymogen</keyword>
<dbReference type="SUPFAM" id="SSF49785">
    <property type="entry name" value="Galactose-binding domain-like"/>
    <property type="match status" value="1"/>
</dbReference>
<accession>A0A8C3TPA4</accession>
<evidence type="ECO:0000256" key="18">
    <source>
        <dbReference type="PIRSR" id="PIRSR615500-1"/>
    </source>
</evidence>
<feature type="domain" description="P/Homo B" evidence="20">
    <location>
        <begin position="543"/>
        <end position="679"/>
    </location>
</feature>
<dbReference type="InterPro" id="IPR022398">
    <property type="entry name" value="Peptidase_S8_His-AS"/>
</dbReference>
<evidence type="ECO:0000259" key="20">
    <source>
        <dbReference type="PROSITE" id="PS51829"/>
    </source>
</evidence>
<evidence type="ECO:0000256" key="13">
    <source>
        <dbReference type="ARBA" id="ARBA00037494"/>
    </source>
</evidence>
<dbReference type="InterPro" id="IPR038466">
    <property type="entry name" value="S8_pro-domain_sf"/>
</dbReference>
<dbReference type="SUPFAM" id="SSF52743">
    <property type="entry name" value="Subtilisin-like"/>
    <property type="match status" value="1"/>
</dbReference>
<keyword evidence="8 19" id="KW-0720">Serine protease</keyword>
<dbReference type="Pfam" id="PF01483">
    <property type="entry name" value="P_proprotein"/>
    <property type="match status" value="1"/>
</dbReference>
<dbReference type="InterPro" id="IPR023827">
    <property type="entry name" value="Peptidase_S8_Asp-AS"/>
</dbReference>
<dbReference type="InterPro" id="IPR015500">
    <property type="entry name" value="Peptidase_S8_subtilisin-rel"/>
</dbReference>
<dbReference type="InterPro" id="IPR008979">
    <property type="entry name" value="Galactose-bd-like_sf"/>
</dbReference>
<keyword evidence="4 19" id="KW-0645">Protease</keyword>
<evidence type="ECO:0000256" key="14">
    <source>
        <dbReference type="ARBA" id="ARBA00039000"/>
    </source>
</evidence>
<evidence type="ECO:0000256" key="2">
    <source>
        <dbReference type="ARBA" id="ARBA00005325"/>
    </source>
</evidence>
<dbReference type="Ensembl" id="ENSCUST00005001679.1">
    <property type="protein sequence ID" value="ENSCUSP00005001587.1"/>
    <property type="gene ID" value="ENSCUSG00005001110.1"/>
</dbReference>
<keyword evidence="10" id="KW-1015">Disulfide bond</keyword>
<evidence type="ECO:0000256" key="9">
    <source>
        <dbReference type="ARBA" id="ARBA00023145"/>
    </source>
</evidence>
<dbReference type="AlphaFoldDB" id="A0A8C3TPA4"/>
<keyword evidence="11" id="KW-0325">Glycoprotein</keyword>
<dbReference type="InterPro" id="IPR023828">
    <property type="entry name" value="Peptidase_S8_Ser-AS"/>
</dbReference>
<dbReference type="GeneID" id="116993535"/>
<dbReference type="RefSeq" id="XP_032910140.1">
    <property type="nucleotide sequence ID" value="XM_033054249.2"/>
</dbReference>
<dbReference type="Pfam" id="PF16470">
    <property type="entry name" value="S8_pro-domain"/>
    <property type="match status" value="1"/>
</dbReference>
<feature type="active site" description="Charge relay system" evidence="18 19">
    <location>
        <position position="249"/>
    </location>
</feature>
<keyword evidence="5" id="KW-0165">Cleavage on pair of basic residues</keyword>
<organism evidence="21 22">
    <name type="scientific">Catharus ustulatus</name>
    <name type="common">Russet-backed thrush</name>
    <name type="synonym">Hylocichla ustulatus</name>
    <dbReference type="NCBI Taxonomy" id="91951"/>
    <lineage>
        <taxon>Eukaryota</taxon>
        <taxon>Metazoa</taxon>
        <taxon>Chordata</taxon>
        <taxon>Craniata</taxon>
        <taxon>Vertebrata</taxon>
        <taxon>Euteleostomi</taxon>
        <taxon>Archelosauria</taxon>
        <taxon>Archosauria</taxon>
        <taxon>Dinosauria</taxon>
        <taxon>Saurischia</taxon>
        <taxon>Theropoda</taxon>
        <taxon>Coelurosauria</taxon>
        <taxon>Aves</taxon>
        <taxon>Neognathae</taxon>
        <taxon>Neoaves</taxon>
        <taxon>Telluraves</taxon>
        <taxon>Australaves</taxon>
        <taxon>Passeriformes</taxon>
        <taxon>Turdidae</taxon>
        <taxon>Catharus</taxon>
    </lineage>
</organism>
<evidence type="ECO:0000256" key="8">
    <source>
        <dbReference type="ARBA" id="ARBA00022825"/>
    </source>
</evidence>
<evidence type="ECO:0000256" key="15">
    <source>
        <dbReference type="ARBA" id="ARBA00039626"/>
    </source>
</evidence>
<dbReference type="FunFam" id="2.60.120.260:FF:000020">
    <property type="entry name" value="neuroendocrine convertase 2"/>
    <property type="match status" value="1"/>
</dbReference>
<dbReference type="FunFam" id="3.40.50.200:FF:000004">
    <property type="entry name" value="Proprotein convertase type 2"/>
    <property type="match status" value="1"/>
</dbReference>
<dbReference type="PROSITE" id="PS51892">
    <property type="entry name" value="SUBTILASE"/>
    <property type="match status" value="1"/>
</dbReference>
<reference evidence="21" key="2">
    <citation type="submission" date="2025-08" db="UniProtKB">
        <authorList>
            <consortium name="Ensembl"/>
        </authorList>
    </citation>
    <scope>IDENTIFICATION</scope>
</reference>
<comment type="function">
    <text evidence="13">Serine endopeptidase which is involved in the processing of hormone and other protein precursors at sites comprised of pairs of basic amino acid residues. Responsible for the release of glucagon from proglucagon in pancreatic A cells.</text>
</comment>
<dbReference type="PROSITE" id="PS00138">
    <property type="entry name" value="SUBTILASE_SER"/>
    <property type="match status" value="1"/>
</dbReference>
<evidence type="ECO:0000256" key="1">
    <source>
        <dbReference type="ARBA" id="ARBA00004613"/>
    </source>
</evidence>
<dbReference type="InterPro" id="IPR032815">
    <property type="entry name" value="S8_pro-domain"/>
</dbReference>
<dbReference type="Gene3D" id="3.40.50.200">
    <property type="entry name" value="Peptidase S8/S53 domain"/>
    <property type="match status" value="1"/>
</dbReference>
<evidence type="ECO:0000256" key="11">
    <source>
        <dbReference type="ARBA" id="ARBA00023180"/>
    </source>
</evidence>
<evidence type="ECO:0000256" key="3">
    <source>
        <dbReference type="ARBA" id="ARBA00022525"/>
    </source>
</evidence>
<dbReference type="PROSITE" id="PS00137">
    <property type="entry name" value="SUBTILASE_HIS"/>
    <property type="match status" value="1"/>
</dbReference>
<dbReference type="GO" id="GO:0016020">
    <property type="term" value="C:membrane"/>
    <property type="evidence" value="ECO:0007669"/>
    <property type="project" value="TreeGrafter"/>
</dbReference>
<dbReference type="CTD" id="5126"/>
<keyword evidence="6" id="KW-0732">Signal</keyword>
<evidence type="ECO:0000256" key="12">
    <source>
        <dbReference type="ARBA" id="ARBA00036323"/>
    </source>
</evidence>
<dbReference type="InterPro" id="IPR034182">
    <property type="entry name" value="Kexin/furin"/>
</dbReference>
<proteinExistence type="inferred from homology"/>
<dbReference type="EC" id="3.4.21.94" evidence="14"/>
<sequence>MIGSVARPPLPLGWCCPSAAVEHTSAPPGRSSLRCFPLASATLVWFNFFPHPPPLPSFGRFPSRPPARRAASAGAQRGAMPPGPPLLRALLLLLLLLLLHFLGAPARGAVYTNHFLVELHGGGPAEAERVAAEHGFVGVRKLPFLESGYFFYYNGLPKARRRRSLQHKLRLEKDSRVRKAVQQEGFIRRKRGYRDINDIDINMNDPLFTKQWYLINTGQADGTPGLDLNVAEAWELGYTGKGVTIGIMDDGIDYLHPDLASNYNAKASYDFSSNDPYPYPRYTDDWFNSHGTRCAGEVSAAANNNICGVGVAYNSKVAGIRMLDQPFMTDIIEASSISHMPQVIDIYSASWGPTDNGKTVDGPRELTLQAMADGVNKGRGGKGSIYVWASGDGGSYDDCNCDGYASSMWTISINSAINDGRTALYDESCSSTLASTFSNGRKRNPEAGVATTDLYGNCTLRHSGTSAAAPEAAGVFALALEANLHLTWRDMQHLTVLTSKRNQLHDEVHRWRRNGVGLEFNHLFGYGVLDAGAMVKMAKDWKTVPERFHCVGGSIQEPEKIPPSGKLFLTLTTNACEGKENFVRYLEHVQAVITVNSTRRGDLNINMTSPMGTKSILLSRRPRDDDSKVGFDKWPFMTTHTWGEDPRGTWALEMGFVGSQPQQGVLKEWTLMLHGTQSAPYIDQIVKDYQSKLAMSKKEELEEELDEAVERSLKSILSKN</sequence>
<evidence type="ECO:0000256" key="5">
    <source>
        <dbReference type="ARBA" id="ARBA00022685"/>
    </source>
</evidence>
<name>A0A8C3TPA4_CATUS</name>
<evidence type="ECO:0000256" key="4">
    <source>
        <dbReference type="ARBA" id="ARBA00022670"/>
    </source>
</evidence>
<evidence type="ECO:0000313" key="21">
    <source>
        <dbReference type="Ensembl" id="ENSCUSP00005001587.1"/>
    </source>
</evidence>
<evidence type="ECO:0000256" key="17">
    <source>
        <dbReference type="ARBA" id="ARBA00042708"/>
    </source>
</evidence>
<dbReference type="Gene3D" id="3.30.70.850">
    <property type="entry name" value="Peptidase S8, pro-domain"/>
    <property type="match status" value="1"/>
</dbReference>
<dbReference type="Pfam" id="PF00082">
    <property type="entry name" value="Peptidase_S8"/>
    <property type="match status" value="1"/>
</dbReference>
<evidence type="ECO:0000256" key="6">
    <source>
        <dbReference type="ARBA" id="ARBA00022729"/>
    </source>
</evidence>
<dbReference type="InterPro" id="IPR036852">
    <property type="entry name" value="Peptidase_S8/S53_dom_sf"/>
</dbReference>
<dbReference type="PANTHER" id="PTHR42884:SF13">
    <property type="entry name" value="NEUROENDOCRINE CONVERTASE 2"/>
    <property type="match status" value="1"/>
</dbReference>
<evidence type="ECO:0000256" key="10">
    <source>
        <dbReference type="ARBA" id="ARBA00023157"/>
    </source>
</evidence>
<dbReference type="Gene3D" id="2.60.120.260">
    <property type="entry name" value="Galactose-binding domain-like"/>
    <property type="match status" value="1"/>
</dbReference>
<dbReference type="GO" id="GO:0005615">
    <property type="term" value="C:extracellular space"/>
    <property type="evidence" value="ECO:0007669"/>
    <property type="project" value="TreeGrafter"/>
</dbReference>
<dbReference type="GO" id="GO:0016486">
    <property type="term" value="P:peptide hormone processing"/>
    <property type="evidence" value="ECO:0007669"/>
    <property type="project" value="TreeGrafter"/>
</dbReference>
<dbReference type="PANTHER" id="PTHR42884">
    <property type="entry name" value="PROPROTEIN CONVERTASE SUBTILISIN/KEXIN-RELATED"/>
    <property type="match status" value="1"/>
</dbReference>
<dbReference type="OrthoDB" id="300641at2759"/>
<feature type="active site" description="Charge relay system" evidence="18 19">
    <location>
        <position position="290"/>
    </location>
</feature>
<keyword evidence="22" id="KW-1185">Reference proteome</keyword>
<dbReference type="InterPro" id="IPR002884">
    <property type="entry name" value="P_dom"/>
</dbReference>
<evidence type="ECO:0000313" key="22">
    <source>
        <dbReference type="Proteomes" id="UP000694563"/>
    </source>
</evidence>
<comment type="similarity">
    <text evidence="2">Belongs to the peptidase S8 family. Furin subfamily.</text>
</comment>
<comment type="subcellular location">
    <subcellularLocation>
        <location evidence="1">Secreted</location>
    </subcellularLocation>
</comment>
<keyword evidence="3" id="KW-0964">Secreted</keyword>
<keyword evidence="7 19" id="KW-0378">Hydrolase</keyword>
<dbReference type="GO" id="GO:0043005">
    <property type="term" value="C:neuron projection"/>
    <property type="evidence" value="ECO:0007669"/>
    <property type="project" value="TreeGrafter"/>
</dbReference>
<gene>
    <name evidence="21" type="primary">PCSK2</name>
</gene>
<dbReference type="SUPFAM" id="SSF54897">
    <property type="entry name" value="Protease propeptides/inhibitors"/>
    <property type="match status" value="1"/>
</dbReference>
<evidence type="ECO:0000256" key="7">
    <source>
        <dbReference type="ARBA" id="ARBA00022801"/>
    </source>
</evidence>
<dbReference type="PRINTS" id="PR00723">
    <property type="entry name" value="SUBTILISIN"/>
</dbReference>
<dbReference type="PROSITE" id="PS00136">
    <property type="entry name" value="SUBTILASE_ASP"/>
    <property type="match status" value="1"/>
</dbReference>
<evidence type="ECO:0000256" key="19">
    <source>
        <dbReference type="PROSITE-ProRule" id="PRU01240"/>
    </source>
</evidence>
<evidence type="ECO:0000256" key="16">
    <source>
        <dbReference type="ARBA" id="ARBA00042083"/>
    </source>
</evidence>
<dbReference type="InterPro" id="IPR000209">
    <property type="entry name" value="Peptidase_S8/S53_dom"/>
</dbReference>
<reference evidence="21" key="3">
    <citation type="submission" date="2025-09" db="UniProtKB">
        <authorList>
            <consortium name="Ensembl"/>
        </authorList>
    </citation>
    <scope>IDENTIFICATION</scope>
</reference>
<feature type="active site" description="Charge relay system" evidence="18 19">
    <location>
        <position position="466"/>
    </location>
</feature>
<dbReference type="GO" id="GO:0004252">
    <property type="term" value="F:serine-type endopeptidase activity"/>
    <property type="evidence" value="ECO:0007669"/>
    <property type="project" value="UniProtKB-UniRule"/>
</dbReference>
<dbReference type="CDD" id="cd04059">
    <property type="entry name" value="Peptidases_S8_Protein_convertases_Kexins_Furin-like"/>
    <property type="match status" value="1"/>
</dbReference>
<dbReference type="PROSITE" id="PS51829">
    <property type="entry name" value="P_HOMO_B"/>
    <property type="match status" value="1"/>
</dbReference>
<comment type="catalytic activity">
    <reaction evidence="12">
        <text>Release of protein hormones and neuropeptides from their precursors, generally by hydrolysis of -Lys-Arg-|- bonds.</text>
        <dbReference type="EC" id="3.4.21.94"/>
    </reaction>
</comment>